<name>A0A850RKF5_9GAMM</name>
<protein>
    <submittedName>
        <fullName evidence="1">Uncharacterized protein</fullName>
    </submittedName>
</protein>
<accession>A0A850RKF5</accession>
<dbReference type="Proteomes" id="UP000592294">
    <property type="component" value="Unassembled WGS sequence"/>
</dbReference>
<gene>
    <name evidence="1" type="ORF">HW932_19095</name>
</gene>
<sequence length="60" mass="6871">MIRQRIERLEQRTQAAPDVLILVGEPDIEQRAMLAEGKVRVLIHLPPNGRGHSDDKKTHH</sequence>
<keyword evidence="2" id="KW-1185">Reference proteome</keyword>
<evidence type="ECO:0000313" key="1">
    <source>
        <dbReference type="EMBL" id="NVZ11360.1"/>
    </source>
</evidence>
<dbReference type="AlphaFoldDB" id="A0A850RKF5"/>
<organism evidence="1 2">
    <name type="scientific">Allochromatium humboldtianum</name>
    <dbReference type="NCBI Taxonomy" id="504901"/>
    <lineage>
        <taxon>Bacteria</taxon>
        <taxon>Pseudomonadati</taxon>
        <taxon>Pseudomonadota</taxon>
        <taxon>Gammaproteobacteria</taxon>
        <taxon>Chromatiales</taxon>
        <taxon>Chromatiaceae</taxon>
        <taxon>Allochromatium</taxon>
    </lineage>
</organism>
<proteinExistence type="predicted"/>
<comment type="caution">
    <text evidence="1">The sequence shown here is derived from an EMBL/GenBank/DDBJ whole genome shotgun (WGS) entry which is preliminary data.</text>
</comment>
<dbReference type="EMBL" id="JABZEO010000020">
    <property type="protein sequence ID" value="NVZ11360.1"/>
    <property type="molecule type" value="Genomic_DNA"/>
</dbReference>
<evidence type="ECO:0000313" key="2">
    <source>
        <dbReference type="Proteomes" id="UP000592294"/>
    </source>
</evidence>
<dbReference type="RefSeq" id="WP_176978061.1">
    <property type="nucleotide sequence ID" value="NZ_JABZEO010000020.1"/>
</dbReference>
<reference evidence="1 2" key="1">
    <citation type="submission" date="2020-06" db="EMBL/GenBank/DDBJ databases">
        <title>Whole-genome sequence of Allochromatium humboldtianum DSM 21881, type strain.</title>
        <authorList>
            <person name="Kyndt J.A."/>
            <person name="Meyer T.E."/>
        </authorList>
    </citation>
    <scope>NUCLEOTIDE SEQUENCE [LARGE SCALE GENOMIC DNA]</scope>
    <source>
        <strain evidence="1 2">DSM 21881</strain>
    </source>
</reference>